<dbReference type="PANTHER" id="PTHR42681:SF1">
    <property type="entry name" value="MALONYL-COA-ACYL CARRIER PROTEIN TRANSACYLASE, MITOCHONDRIAL"/>
    <property type="match status" value="1"/>
</dbReference>
<reference evidence="5" key="1">
    <citation type="submission" date="2018-05" db="EMBL/GenBank/DDBJ databases">
        <authorList>
            <person name="Lanie J.A."/>
            <person name="Ng W.-L."/>
            <person name="Kazmierczak K.M."/>
            <person name="Andrzejewski T.M."/>
            <person name="Davidsen T.M."/>
            <person name="Wayne K.J."/>
            <person name="Tettelin H."/>
            <person name="Glass J.I."/>
            <person name="Rusch D."/>
            <person name="Podicherti R."/>
            <person name="Tsui H.-C.T."/>
            <person name="Winkler M.E."/>
        </authorList>
    </citation>
    <scope>NUCLEOTIDE SEQUENCE</scope>
</reference>
<dbReference type="EMBL" id="UINC01001903">
    <property type="protein sequence ID" value="SUZ90561.1"/>
    <property type="molecule type" value="Genomic_DNA"/>
</dbReference>
<dbReference type="PANTHER" id="PTHR42681">
    <property type="entry name" value="MALONYL-COA-ACYL CARRIER PROTEIN TRANSACYLASE, MITOCHONDRIAL"/>
    <property type="match status" value="1"/>
</dbReference>
<dbReference type="InterPro" id="IPR050858">
    <property type="entry name" value="Mal-CoA-ACP_Trans/PKS_FabD"/>
</dbReference>
<dbReference type="GO" id="GO:0006633">
    <property type="term" value="P:fatty acid biosynthetic process"/>
    <property type="evidence" value="ECO:0007669"/>
    <property type="project" value="TreeGrafter"/>
</dbReference>
<dbReference type="InterPro" id="IPR001227">
    <property type="entry name" value="Ac_transferase_dom_sf"/>
</dbReference>
<protein>
    <recommendedName>
        <fullName evidence="1">[acyl-carrier-protein] S-malonyltransferase</fullName>
        <ecNumber evidence="1">2.3.1.39</ecNumber>
    </recommendedName>
</protein>
<keyword evidence="3" id="KW-0012">Acyltransferase</keyword>
<dbReference type="GO" id="GO:0004314">
    <property type="term" value="F:[acyl-carrier-protein] S-malonyltransferase activity"/>
    <property type="evidence" value="ECO:0007669"/>
    <property type="project" value="UniProtKB-EC"/>
</dbReference>
<dbReference type="GO" id="GO:0005829">
    <property type="term" value="C:cytosol"/>
    <property type="evidence" value="ECO:0007669"/>
    <property type="project" value="TreeGrafter"/>
</dbReference>
<comment type="catalytic activity">
    <reaction evidence="4">
        <text>holo-[ACP] + malonyl-CoA = malonyl-[ACP] + CoA</text>
        <dbReference type="Rhea" id="RHEA:41792"/>
        <dbReference type="Rhea" id="RHEA-COMP:9623"/>
        <dbReference type="Rhea" id="RHEA-COMP:9685"/>
        <dbReference type="ChEBI" id="CHEBI:57287"/>
        <dbReference type="ChEBI" id="CHEBI:57384"/>
        <dbReference type="ChEBI" id="CHEBI:64479"/>
        <dbReference type="ChEBI" id="CHEBI:78449"/>
        <dbReference type="EC" id="2.3.1.39"/>
    </reaction>
</comment>
<dbReference type="AlphaFoldDB" id="A0A381RGI9"/>
<name>A0A381RGI9_9ZZZZ</name>
<evidence type="ECO:0000256" key="1">
    <source>
        <dbReference type="ARBA" id="ARBA00013258"/>
    </source>
</evidence>
<feature type="non-terminal residue" evidence="5">
    <location>
        <position position="1"/>
    </location>
</feature>
<dbReference type="InterPro" id="IPR016035">
    <property type="entry name" value="Acyl_Trfase/lysoPLipase"/>
</dbReference>
<sequence length="102" mass="11099">PAREALAVELNSIQISDSNYPIYANVNAQPNTLGLKIKDLLIRQLENPVLWSQTITAISNQGIAAFMEVGPGKVLQGLNKRINRQIPVSGIESIAQIEAIHV</sequence>
<dbReference type="Gene3D" id="3.40.366.10">
    <property type="entry name" value="Malonyl-Coenzyme A Acyl Carrier Protein, domain 2"/>
    <property type="match status" value="1"/>
</dbReference>
<gene>
    <name evidence="5" type="ORF">METZ01_LOCUS43415</name>
</gene>
<evidence type="ECO:0000256" key="4">
    <source>
        <dbReference type="ARBA" id="ARBA00048462"/>
    </source>
</evidence>
<accession>A0A381RGI9</accession>
<keyword evidence="2" id="KW-0808">Transferase</keyword>
<dbReference type="SUPFAM" id="SSF52151">
    <property type="entry name" value="FabD/lysophospholipase-like"/>
    <property type="match status" value="1"/>
</dbReference>
<evidence type="ECO:0000256" key="3">
    <source>
        <dbReference type="ARBA" id="ARBA00023315"/>
    </source>
</evidence>
<evidence type="ECO:0000256" key="2">
    <source>
        <dbReference type="ARBA" id="ARBA00022679"/>
    </source>
</evidence>
<evidence type="ECO:0000313" key="5">
    <source>
        <dbReference type="EMBL" id="SUZ90561.1"/>
    </source>
</evidence>
<organism evidence="5">
    <name type="scientific">marine metagenome</name>
    <dbReference type="NCBI Taxonomy" id="408172"/>
    <lineage>
        <taxon>unclassified sequences</taxon>
        <taxon>metagenomes</taxon>
        <taxon>ecological metagenomes</taxon>
    </lineage>
</organism>
<proteinExistence type="predicted"/>
<dbReference type="EC" id="2.3.1.39" evidence="1"/>